<dbReference type="AlphaFoldDB" id="A0A4P9VJ42"/>
<evidence type="ECO:0000313" key="1">
    <source>
        <dbReference type="EMBL" id="RDH42374.1"/>
    </source>
</evidence>
<reference evidence="1 2" key="1">
    <citation type="submission" date="2017-04" db="EMBL/GenBank/DDBJ databases">
        <title>Draft genome sequence of Zooshikella ganghwensis VG4 isolated from Red Sea sediments.</title>
        <authorList>
            <person name="Rehman Z."/>
            <person name="Alam I."/>
            <person name="Kamau A."/>
            <person name="Bajic V."/>
            <person name="Leiknes T."/>
        </authorList>
    </citation>
    <scope>NUCLEOTIDE SEQUENCE [LARGE SCALE GENOMIC DNA]</scope>
    <source>
        <strain evidence="1 2">VG4</strain>
    </source>
</reference>
<proteinExistence type="predicted"/>
<protein>
    <submittedName>
        <fullName evidence="1">Uncharacterized protein</fullName>
    </submittedName>
</protein>
<keyword evidence="2" id="KW-1185">Reference proteome</keyword>
<dbReference type="EMBL" id="NDXW01000001">
    <property type="protein sequence ID" value="RDH42374.1"/>
    <property type="molecule type" value="Genomic_DNA"/>
</dbReference>
<accession>A0A4P9VJ42</accession>
<name>A0A4P9VJ42_9GAMM</name>
<sequence length="172" mass="18629">MKALTVGFVISGLLLGGGIANVVNAGVKTSVVAEYSIGPSYPNFQGSSATLIQRKNHEGKTVELRAIVNSGNKAFLKYFSPKKLDEIQFAINKVKTEQGFKNYAYYYLCDAPAIDISTPKKDLSIISICGPKPEDGTALPEPSQDVLTLKNTLSQIYYTTINSYDAVAEIKP</sequence>
<dbReference type="Proteomes" id="UP000257039">
    <property type="component" value="Unassembled WGS sequence"/>
</dbReference>
<comment type="caution">
    <text evidence="1">The sequence shown here is derived from an EMBL/GenBank/DDBJ whole genome shotgun (WGS) entry which is preliminary data.</text>
</comment>
<dbReference type="RefSeq" id="WP_027708544.1">
    <property type="nucleotide sequence ID" value="NZ_NDXW01000001.1"/>
</dbReference>
<organism evidence="1 2">
    <name type="scientific">Zooshikella ganghwensis</name>
    <dbReference type="NCBI Taxonomy" id="202772"/>
    <lineage>
        <taxon>Bacteria</taxon>
        <taxon>Pseudomonadati</taxon>
        <taxon>Pseudomonadota</taxon>
        <taxon>Gammaproteobacteria</taxon>
        <taxon>Oceanospirillales</taxon>
        <taxon>Zooshikellaceae</taxon>
        <taxon>Zooshikella</taxon>
    </lineage>
</organism>
<evidence type="ECO:0000313" key="2">
    <source>
        <dbReference type="Proteomes" id="UP000257039"/>
    </source>
</evidence>
<gene>
    <name evidence="1" type="ORF">B9G39_02355</name>
</gene>